<organism evidence="1 2">
    <name type="scientific">Cetraspora pellucida</name>
    <dbReference type="NCBI Taxonomy" id="1433469"/>
    <lineage>
        <taxon>Eukaryota</taxon>
        <taxon>Fungi</taxon>
        <taxon>Fungi incertae sedis</taxon>
        <taxon>Mucoromycota</taxon>
        <taxon>Glomeromycotina</taxon>
        <taxon>Glomeromycetes</taxon>
        <taxon>Diversisporales</taxon>
        <taxon>Gigasporaceae</taxon>
        <taxon>Cetraspora</taxon>
    </lineage>
</organism>
<keyword evidence="2" id="KW-1185">Reference proteome</keyword>
<dbReference type="Proteomes" id="UP000789366">
    <property type="component" value="Unassembled WGS sequence"/>
</dbReference>
<evidence type="ECO:0000313" key="1">
    <source>
        <dbReference type="EMBL" id="CAG8607854.1"/>
    </source>
</evidence>
<feature type="non-terminal residue" evidence="1">
    <location>
        <position position="1"/>
    </location>
</feature>
<dbReference type="EMBL" id="CAJVPW010009682">
    <property type="protein sequence ID" value="CAG8607854.1"/>
    <property type="molecule type" value="Genomic_DNA"/>
</dbReference>
<protein>
    <submittedName>
        <fullName evidence="1">11460_t:CDS:1</fullName>
    </submittedName>
</protein>
<accession>A0ACA9MQQ5</accession>
<gene>
    <name evidence="1" type="ORF">SPELUC_LOCUS7382</name>
</gene>
<comment type="caution">
    <text evidence="1">The sequence shown here is derived from an EMBL/GenBank/DDBJ whole genome shotgun (WGS) entry which is preliminary data.</text>
</comment>
<name>A0ACA9MQQ5_9GLOM</name>
<reference evidence="1" key="1">
    <citation type="submission" date="2021-06" db="EMBL/GenBank/DDBJ databases">
        <authorList>
            <person name="Kallberg Y."/>
            <person name="Tangrot J."/>
            <person name="Rosling A."/>
        </authorList>
    </citation>
    <scope>NUCLEOTIDE SEQUENCE</scope>
    <source>
        <strain evidence="1">28 12/20/2015</strain>
    </source>
</reference>
<proteinExistence type="predicted"/>
<sequence length="61" mass="7120">IQLVLEDKFGIAEVDNLINKIRTLNSHISSKDKYRKQLHRLQAKLDLQNLINPLLSDTRTH</sequence>
<evidence type="ECO:0000313" key="2">
    <source>
        <dbReference type="Proteomes" id="UP000789366"/>
    </source>
</evidence>